<evidence type="ECO:0000256" key="4">
    <source>
        <dbReference type="ARBA" id="ARBA00022723"/>
    </source>
</evidence>
<evidence type="ECO:0008006" key="13">
    <source>
        <dbReference type="Google" id="ProtNLM"/>
    </source>
</evidence>
<feature type="region of interest" description="Disordered" evidence="8">
    <location>
        <begin position="23"/>
        <end position="43"/>
    </location>
</feature>
<dbReference type="InterPro" id="IPR040184">
    <property type="entry name" value="Mcm10"/>
</dbReference>
<keyword evidence="12" id="KW-1185">Reference proteome</keyword>
<feature type="compositionally biased region" description="Low complexity" evidence="8">
    <location>
        <begin position="25"/>
        <end position="37"/>
    </location>
</feature>
<evidence type="ECO:0000313" key="11">
    <source>
        <dbReference type="EMBL" id="KAG9442712.1"/>
    </source>
</evidence>
<dbReference type="Proteomes" id="UP000825729">
    <property type="component" value="Unassembled WGS sequence"/>
</dbReference>
<dbReference type="Pfam" id="PF09329">
    <property type="entry name" value="zf-primase"/>
    <property type="match status" value="1"/>
</dbReference>
<comment type="subcellular location">
    <subcellularLocation>
        <location evidence="1">Nucleus</location>
    </subcellularLocation>
</comment>
<keyword evidence="5" id="KW-0863">Zinc-finger</keyword>
<accession>A0AAV7E4I0</accession>
<dbReference type="GO" id="GO:0008270">
    <property type="term" value="F:zinc ion binding"/>
    <property type="evidence" value="ECO:0007669"/>
    <property type="project" value="UniProtKB-KW"/>
</dbReference>
<dbReference type="GO" id="GO:0043596">
    <property type="term" value="C:nuclear replication fork"/>
    <property type="evidence" value="ECO:0007669"/>
    <property type="project" value="TreeGrafter"/>
</dbReference>
<dbReference type="GO" id="GO:0003697">
    <property type="term" value="F:single-stranded DNA binding"/>
    <property type="evidence" value="ECO:0007669"/>
    <property type="project" value="InterPro"/>
</dbReference>
<evidence type="ECO:0000256" key="5">
    <source>
        <dbReference type="ARBA" id="ARBA00022771"/>
    </source>
</evidence>
<dbReference type="AlphaFoldDB" id="A0AAV7E4I0"/>
<name>A0AAV7E4I0_ARIFI</name>
<evidence type="ECO:0000256" key="3">
    <source>
        <dbReference type="ARBA" id="ARBA00022705"/>
    </source>
</evidence>
<dbReference type="PANTHER" id="PTHR13454">
    <property type="entry name" value="PROTEIN MCM10 HOMOLOG"/>
    <property type="match status" value="1"/>
</dbReference>
<dbReference type="EMBL" id="JAINDJ010000007">
    <property type="protein sequence ID" value="KAG9442712.1"/>
    <property type="molecule type" value="Genomic_DNA"/>
</dbReference>
<dbReference type="Pfam" id="PF22379">
    <property type="entry name" value="OB_MCM10"/>
    <property type="match status" value="1"/>
</dbReference>
<evidence type="ECO:0000256" key="2">
    <source>
        <dbReference type="ARBA" id="ARBA00009679"/>
    </source>
</evidence>
<evidence type="ECO:0000259" key="9">
    <source>
        <dbReference type="Pfam" id="PF09329"/>
    </source>
</evidence>
<evidence type="ECO:0000256" key="6">
    <source>
        <dbReference type="ARBA" id="ARBA00022833"/>
    </source>
</evidence>
<dbReference type="PANTHER" id="PTHR13454:SF11">
    <property type="entry name" value="PROTEIN MCM10 HOMOLOG"/>
    <property type="match status" value="1"/>
</dbReference>
<keyword evidence="3" id="KW-0235">DNA replication</keyword>
<dbReference type="InterPro" id="IPR012340">
    <property type="entry name" value="NA-bd_OB-fold"/>
</dbReference>
<keyword evidence="4" id="KW-0479">Metal-binding</keyword>
<proteinExistence type="inferred from homology"/>
<dbReference type="FunFam" id="2.40.50.140:FF:000174">
    <property type="entry name" value="DNA replication licensing factor mcm10"/>
    <property type="match status" value="1"/>
</dbReference>
<dbReference type="Gene3D" id="2.40.50.140">
    <property type="entry name" value="Nucleic acid-binding proteins"/>
    <property type="match status" value="1"/>
</dbReference>
<evidence type="ECO:0000256" key="7">
    <source>
        <dbReference type="ARBA" id="ARBA00023242"/>
    </source>
</evidence>
<dbReference type="GO" id="GO:0006270">
    <property type="term" value="P:DNA replication initiation"/>
    <property type="evidence" value="ECO:0007669"/>
    <property type="project" value="InterPro"/>
</dbReference>
<protein>
    <recommendedName>
        <fullName evidence="13">Zinc finger Mcm10/DnaG-type domain-containing protein</fullName>
    </recommendedName>
</protein>
<evidence type="ECO:0000256" key="1">
    <source>
        <dbReference type="ARBA" id="ARBA00004123"/>
    </source>
</evidence>
<sequence length="419" mass="45861">MSEIKMSSHEEDLDLLLSLRERVLETPPASPSSTHAPSPDPLFADGVLSRTTIDDRLLYENAPDDYLLDNLSTTRRVSKPKPPKRGDDTEVEKFSGLRIRNPLISASDLNNRLSDIRFIRIQAIGNSLLGDSISGCWATVGILTEKGVTKTSSNGKNFSIWKMSCLKESNVSVFLFGDAYTTNSKEPVGTIFALFNANVRKDVQGNGFSLSVFSAVQMLKLGKSADFAICKGKRKDGLACTMAINKSHGIYCKYHASQASQKYNTIRAELKGGNLRTAFRNHLQSEGIYMVDPLADKKGNKLKQPAKVLSVDGLKKALSNAGKVTTNSQSQGIRFLAKVADKLQTRDRVKEPDNLKQVVGSMKRVPSSMDVGSNIKVVGRQHESKRTKTADQQSSRNLIELDILSSATASTASFPAEDE</sequence>
<keyword evidence="7" id="KW-0539">Nucleus</keyword>
<gene>
    <name evidence="11" type="ORF">H6P81_018566</name>
</gene>
<feature type="domain" description="MCM10 OB-fold" evidence="10">
    <location>
        <begin position="93"/>
        <end position="219"/>
    </location>
</feature>
<organism evidence="11 12">
    <name type="scientific">Aristolochia fimbriata</name>
    <name type="common">White veined hardy Dutchman's pipe vine</name>
    <dbReference type="NCBI Taxonomy" id="158543"/>
    <lineage>
        <taxon>Eukaryota</taxon>
        <taxon>Viridiplantae</taxon>
        <taxon>Streptophyta</taxon>
        <taxon>Embryophyta</taxon>
        <taxon>Tracheophyta</taxon>
        <taxon>Spermatophyta</taxon>
        <taxon>Magnoliopsida</taxon>
        <taxon>Magnoliidae</taxon>
        <taxon>Piperales</taxon>
        <taxon>Aristolochiaceae</taxon>
        <taxon>Aristolochia</taxon>
    </lineage>
</organism>
<dbReference type="InterPro" id="IPR015408">
    <property type="entry name" value="Znf_Mcm10/DnaG"/>
</dbReference>
<feature type="domain" description="Zinc finger Mcm10/DnaG-type" evidence="9">
    <location>
        <begin position="222"/>
        <end position="264"/>
    </location>
</feature>
<dbReference type="GO" id="GO:0003688">
    <property type="term" value="F:DNA replication origin binding"/>
    <property type="evidence" value="ECO:0007669"/>
    <property type="project" value="TreeGrafter"/>
</dbReference>
<comment type="caution">
    <text evidence="11">The sequence shown here is derived from an EMBL/GenBank/DDBJ whole genome shotgun (WGS) entry which is preliminary data.</text>
</comment>
<evidence type="ECO:0000259" key="10">
    <source>
        <dbReference type="Pfam" id="PF22379"/>
    </source>
</evidence>
<evidence type="ECO:0000313" key="12">
    <source>
        <dbReference type="Proteomes" id="UP000825729"/>
    </source>
</evidence>
<comment type="similarity">
    <text evidence="2">Belongs to the MCM10 family.</text>
</comment>
<reference evidence="11 12" key="1">
    <citation type="submission" date="2021-07" db="EMBL/GenBank/DDBJ databases">
        <title>The Aristolochia fimbriata genome: insights into angiosperm evolution, floral development and chemical biosynthesis.</title>
        <authorList>
            <person name="Jiao Y."/>
        </authorList>
    </citation>
    <scope>NUCLEOTIDE SEQUENCE [LARGE SCALE GENOMIC DNA]</scope>
    <source>
        <strain evidence="11">IBCAS-2021</strain>
        <tissue evidence="11">Leaf</tissue>
    </source>
</reference>
<evidence type="ECO:0000256" key="8">
    <source>
        <dbReference type="SAM" id="MobiDB-lite"/>
    </source>
</evidence>
<dbReference type="InterPro" id="IPR055065">
    <property type="entry name" value="OB_MCM10"/>
</dbReference>
<keyword evidence="6" id="KW-0862">Zinc</keyword>